<dbReference type="SMART" id="SM00267">
    <property type="entry name" value="GGDEF"/>
    <property type="match status" value="1"/>
</dbReference>
<feature type="domain" description="GGDEF" evidence="4">
    <location>
        <begin position="271"/>
        <end position="408"/>
    </location>
</feature>
<evidence type="ECO:0000256" key="3">
    <source>
        <dbReference type="SAM" id="Phobius"/>
    </source>
</evidence>
<evidence type="ECO:0000313" key="5">
    <source>
        <dbReference type="EMBL" id="ABW68184.1"/>
    </source>
</evidence>
<dbReference type="PANTHER" id="PTHR45138:SF9">
    <property type="entry name" value="DIGUANYLATE CYCLASE DGCM-RELATED"/>
    <property type="match status" value="1"/>
</dbReference>
<dbReference type="Gene3D" id="3.30.70.270">
    <property type="match status" value="1"/>
</dbReference>
<dbReference type="InterPro" id="IPR043128">
    <property type="entry name" value="Rev_trsase/Diguanyl_cyclase"/>
</dbReference>
<dbReference type="GO" id="GO:1902201">
    <property type="term" value="P:negative regulation of bacterial-type flagellum-dependent cell motility"/>
    <property type="evidence" value="ECO:0007669"/>
    <property type="project" value="TreeGrafter"/>
</dbReference>
<proteinExistence type="predicted"/>
<dbReference type="KEGG" id="dol:Dole_2380"/>
<keyword evidence="3" id="KW-0812">Transmembrane</keyword>
<name>A8ZVJ7_DESOH</name>
<dbReference type="GO" id="GO:0052621">
    <property type="term" value="F:diguanylate cyclase activity"/>
    <property type="evidence" value="ECO:0007669"/>
    <property type="project" value="UniProtKB-EC"/>
</dbReference>
<dbReference type="GO" id="GO:0005886">
    <property type="term" value="C:plasma membrane"/>
    <property type="evidence" value="ECO:0007669"/>
    <property type="project" value="TreeGrafter"/>
</dbReference>
<evidence type="ECO:0000259" key="4">
    <source>
        <dbReference type="PROSITE" id="PS50887"/>
    </source>
</evidence>
<dbReference type="AlphaFoldDB" id="A8ZVJ7"/>
<dbReference type="GO" id="GO:0043709">
    <property type="term" value="P:cell adhesion involved in single-species biofilm formation"/>
    <property type="evidence" value="ECO:0007669"/>
    <property type="project" value="TreeGrafter"/>
</dbReference>
<dbReference type="PANTHER" id="PTHR45138">
    <property type="entry name" value="REGULATORY COMPONENTS OF SENSORY TRANSDUCTION SYSTEM"/>
    <property type="match status" value="1"/>
</dbReference>
<dbReference type="STRING" id="96561.Dole_2380"/>
<reference evidence="5 6" key="1">
    <citation type="submission" date="2007-10" db="EMBL/GenBank/DDBJ databases">
        <title>Complete sequence of Desulfococcus oleovorans Hxd3.</title>
        <authorList>
            <consortium name="US DOE Joint Genome Institute"/>
            <person name="Copeland A."/>
            <person name="Lucas S."/>
            <person name="Lapidus A."/>
            <person name="Barry K."/>
            <person name="Glavina del Rio T."/>
            <person name="Dalin E."/>
            <person name="Tice H."/>
            <person name="Pitluck S."/>
            <person name="Kiss H."/>
            <person name="Brettin T."/>
            <person name="Bruce D."/>
            <person name="Detter J.C."/>
            <person name="Han C."/>
            <person name="Schmutz J."/>
            <person name="Larimer F."/>
            <person name="Land M."/>
            <person name="Hauser L."/>
            <person name="Kyrpides N."/>
            <person name="Kim E."/>
            <person name="Wawrik B."/>
            <person name="Richardson P."/>
        </authorList>
    </citation>
    <scope>NUCLEOTIDE SEQUENCE [LARGE SCALE GENOMIC DNA]</scope>
    <source>
        <strain evidence="6">DSM 6200 / JCM 39069 / Hxd3</strain>
    </source>
</reference>
<dbReference type="CDD" id="cd01949">
    <property type="entry name" value="GGDEF"/>
    <property type="match status" value="1"/>
</dbReference>
<dbReference type="Pfam" id="PF00990">
    <property type="entry name" value="GGDEF"/>
    <property type="match status" value="1"/>
</dbReference>
<sequence length="410" mass="46184">MIQGSHKAIAGASRRDPLEAEIEKSLLQQGGLRFSPVMERKYIHDTIEHRFGTYRVLFWFAVFLFNLFAISDYVLTPDIYPVAWFFRFALATPVMIAAMALASRQRFRRYIIHLLTLLFFMGGASLLLLAVLSSAPNAGHSYTGVALVILFAAIVIRIPFWHAVALCGGLFLLHLLIFPWFQMPTDLIVHSALVVFSVAVISLLGNYRIEREFRRAYLRALKMKIDARQLEGLNRQLEEMAVSDPLTGLFNRRHFDAHLDAEWRSAVREQLSISLIFIDIDHFKLYNDNHGHQAGDLCLKQIADTLTENVHRPGDACVRYGGEEFVVLLANTNMDQALYVAQKIQSHLQALAIPHGYSPVAGEVTVSMGVASMVPDRDDTPEDLLEKADKSLYRAKDAGRNRICVDGLPC</sequence>
<evidence type="ECO:0000256" key="1">
    <source>
        <dbReference type="ARBA" id="ARBA00012528"/>
    </source>
</evidence>
<dbReference type="SUPFAM" id="SSF55073">
    <property type="entry name" value="Nucleotide cyclase"/>
    <property type="match status" value="1"/>
</dbReference>
<accession>A8ZVJ7</accession>
<dbReference type="Proteomes" id="UP000008561">
    <property type="component" value="Chromosome"/>
</dbReference>
<feature type="transmembrane region" description="Helical" evidence="3">
    <location>
        <begin position="82"/>
        <end position="103"/>
    </location>
</feature>
<keyword evidence="6" id="KW-1185">Reference proteome</keyword>
<protein>
    <recommendedName>
        <fullName evidence="1">diguanylate cyclase</fullName>
        <ecNumber evidence="1">2.7.7.65</ecNumber>
    </recommendedName>
</protein>
<dbReference type="eggNOG" id="COG3706">
    <property type="taxonomic scope" value="Bacteria"/>
</dbReference>
<dbReference type="NCBIfam" id="TIGR00254">
    <property type="entry name" value="GGDEF"/>
    <property type="match status" value="1"/>
</dbReference>
<keyword evidence="3" id="KW-0472">Membrane</keyword>
<dbReference type="InterPro" id="IPR029787">
    <property type="entry name" value="Nucleotide_cyclase"/>
</dbReference>
<comment type="catalytic activity">
    <reaction evidence="2">
        <text>2 GTP = 3',3'-c-di-GMP + 2 diphosphate</text>
        <dbReference type="Rhea" id="RHEA:24898"/>
        <dbReference type="ChEBI" id="CHEBI:33019"/>
        <dbReference type="ChEBI" id="CHEBI:37565"/>
        <dbReference type="ChEBI" id="CHEBI:58805"/>
        <dbReference type="EC" id="2.7.7.65"/>
    </reaction>
</comment>
<dbReference type="EC" id="2.7.7.65" evidence="1"/>
<dbReference type="InterPro" id="IPR000160">
    <property type="entry name" value="GGDEF_dom"/>
</dbReference>
<dbReference type="RefSeq" id="WP_012175796.1">
    <property type="nucleotide sequence ID" value="NC_009943.1"/>
</dbReference>
<feature type="transmembrane region" description="Helical" evidence="3">
    <location>
        <begin position="138"/>
        <end position="156"/>
    </location>
</feature>
<evidence type="ECO:0000313" key="6">
    <source>
        <dbReference type="Proteomes" id="UP000008561"/>
    </source>
</evidence>
<feature type="transmembrane region" description="Helical" evidence="3">
    <location>
        <begin position="110"/>
        <end position="132"/>
    </location>
</feature>
<dbReference type="OrthoDB" id="9778432at2"/>
<organism evidence="5 6">
    <name type="scientific">Desulfosudis oleivorans (strain DSM 6200 / JCM 39069 / Hxd3)</name>
    <name type="common">Desulfococcus oleovorans</name>
    <dbReference type="NCBI Taxonomy" id="96561"/>
    <lineage>
        <taxon>Bacteria</taxon>
        <taxon>Pseudomonadati</taxon>
        <taxon>Thermodesulfobacteriota</taxon>
        <taxon>Desulfobacteria</taxon>
        <taxon>Desulfobacterales</taxon>
        <taxon>Desulfosudaceae</taxon>
        <taxon>Desulfosudis</taxon>
    </lineage>
</organism>
<dbReference type="FunFam" id="3.30.70.270:FF:000001">
    <property type="entry name" value="Diguanylate cyclase domain protein"/>
    <property type="match status" value="1"/>
</dbReference>
<dbReference type="PROSITE" id="PS50887">
    <property type="entry name" value="GGDEF"/>
    <property type="match status" value="1"/>
</dbReference>
<dbReference type="EMBL" id="CP000859">
    <property type="protein sequence ID" value="ABW68184.1"/>
    <property type="molecule type" value="Genomic_DNA"/>
</dbReference>
<dbReference type="InterPro" id="IPR050469">
    <property type="entry name" value="Diguanylate_Cyclase"/>
</dbReference>
<gene>
    <name evidence="5" type="ordered locus">Dole_2380</name>
</gene>
<evidence type="ECO:0000256" key="2">
    <source>
        <dbReference type="ARBA" id="ARBA00034247"/>
    </source>
</evidence>
<dbReference type="HOGENOM" id="CLU_000445_11_2_7"/>
<feature type="transmembrane region" description="Helical" evidence="3">
    <location>
        <begin position="187"/>
        <end position="209"/>
    </location>
</feature>
<feature type="transmembrane region" description="Helical" evidence="3">
    <location>
        <begin position="56"/>
        <end position="76"/>
    </location>
</feature>
<keyword evidence="3" id="KW-1133">Transmembrane helix</keyword>
<feature type="transmembrane region" description="Helical" evidence="3">
    <location>
        <begin position="163"/>
        <end position="181"/>
    </location>
</feature>